<organism evidence="5">
    <name type="scientific">marine metagenome</name>
    <dbReference type="NCBI Taxonomy" id="408172"/>
    <lineage>
        <taxon>unclassified sequences</taxon>
        <taxon>metagenomes</taxon>
        <taxon>ecological metagenomes</taxon>
    </lineage>
</organism>
<evidence type="ECO:0000256" key="1">
    <source>
        <dbReference type="ARBA" id="ARBA00006640"/>
    </source>
</evidence>
<evidence type="ECO:0000313" key="5">
    <source>
        <dbReference type="EMBL" id="SVC72488.1"/>
    </source>
</evidence>
<sequence length="68" mass="8354">MEVFIKIEVKDNNVEQALRVLKRRLQRDGFFKIVKLKNTYEKPSEKKKRIKQENIKRTKKLQKLKNRI</sequence>
<dbReference type="GO" id="GO:0006412">
    <property type="term" value="P:translation"/>
    <property type="evidence" value="ECO:0007669"/>
    <property type="project" value="InterPro"/>
</dbReference>
<dbReference type="GO" id="GO:0003735">
    <property type="term" value="F:structural constituent of ribosome"/>
    <property type="evidence" value="ECO:0007669"/>
    <property type="project" value="InterPro"/>
</dbReference>
<keyword evidence="3" id="KW-0687">Ribonucleoprotein</keyword>
<evidence type="ECO:0000256" key="4">
    <source>
        <dbReference type="SAM" id="MobiDB-lite"/>
    </source>
</evidence>
<dbReference type="InterPro" id="IPR038380">
    <property type="entry name" value="Ribosomal_bS21_sf"/>
</dbReference>
<accession>A0A382PII0</accession>
<keyword evidence="2" id="KW-0689">Ribosomal protein</keyword>
<name>A0A382PII0_9ZZZZ</name>
<evidence type="ECO:0000256" key="2">
    <source>
        <dbReference type="ARBA" id="ARBA00022980"/>
    </source>
</evidence>
<dbReference type="AlphaFoldDB" id="A0A382PII0"/>
<dbReference type="NCBIfam" id="TIGR00030">
    <property type="entry name" value="S21p"/>
    <property type="match status" value="1"/>
</dbReference>
<dbReference type="Pfam" id="PF01165">
    <property type="entry name" value="Ribosomal_S21"/>
    <property type="match status" value="1"/>
</dbReference>
<protein>
    <recommendedName>
        <fullName evidence="6">30S ribosomal protein S21</fullName>
    </recommendedName>
</protein>
<dbReference type="GO" id="GO:1990904">
    <property type="term" value="C:ribonucleoprotein complex"/>
    <property type="evidence" value="ECO:0007669"/>
    <property type="project" value="UniProtKB-KW"/>
</dbReference>
<dbReference type="InterPro" id="IPR001911">
    <property type="entry name" value="Ribosomal_bS21"/>
</dbReference>
<feature type="region of interest" description="Disordered" evidence="4">
    <location>
        <begin position="44"/>
        <end position="68"/>
    </location>
</feature>
<evidence type="ECO:0008006" key="6">
    <source>
        <dbReference type="Google" id="ProtNLM"/>
    </source>
</evidence>
<dbReference type="EMBL" id="UINC01107257">
    <property type="protein sequence ID" value="SVC72488.1"/>
    <property type="molecule type" value="Genomic_DNA"/>
</dbReference>
<dbReference type="Gene3D" id="1.20.5.1150">
    <property type="entry name" value="Ribosomal protein S8"/>
    <property type="match status" value="1"/>
</dbReference>
<evidence type="ECO:0000256" key="3">
    <source>
        <dbReference type="ARBA" id="ARBA00023274"/>
    </source>
</evidence>
<reference evidence="5" key="1">
    <citation type="submission" date="2018-05" db="EMBL/GenBank/DDBJ databases">
        <authorList>
            <person name="Lanie J.A."/>
            <person name="Ng W.-L."/>
            <person name="Kazmierczak K.M."/>
            <person name="Andrzejewski T.M."/>
            <person name="Davidsen T.M."/>
            <person name="Wayne K.J."/>
            <person name="Tettelin H."/>
            <person name="Glass J.I."/>
            <person name="Rusch D."/>
            <person name="Podicherti R."/>
            <person name="Tsui H.-C.T."/>
            <person name="Winkler M.E."/>
        </authorList>
    </citation>
    <scope>NUCLEOTIDE SEQUENCE</scope>
</reference>
<proteinExistence type="inferred from homology"/>
<dbReference type="HAMAP" id="MF_00358">
    <property type="entry name" value="Ribosomal_bS21"/>
    <property type="match status" value="1"/>
</dbReference>
<dbReference type="GO" id="GO:0005840">
    <property type="term" value="C:ribosome"/>
    <property type="evidence" value="ECO:0007669"/>
    <property type="project" value="UniProtKB-KW"/>
</dbReference>
<gene>
    <name evidence="5" type="ORF">METZ01_LOCUS325342</name>
</gene>
<feature type="compositionally biased region" description="Basic residues" evidence="4">
    <location>
        <begin position="57"/>
        <end position="68"/>
    </location>
</feature>
<comment type="similarity">
    <text evidence="1">Belongs to the bacterial ribosomal protein bS21 family.</text>
</comment>